<dbReference type="GeneID" id="87619664"/>
<accession>A0A437K7I2</accession>
<dbReference type="InterPro" id="IPR036209">
    <property type="entry name" value="YwmB-like_sf"/>
</dbReference>
<proteinExistence type="predicted"/>
<reference evidence="1 2" key="1">
    <citation type="submission" date="2019-01" db="EMBL/GenBank/DDBJ databases">
        <title>Bacillus sp. M5HDSG1-1, whole genome shotgun sequence.</title>
        <authorList>
            <person name="Tuo L."/>
        </authorList>
    </citation>
    <scope>NUCLEOTIDE SEQUENCE [LARGE SCALE GENOMIC DNA]</scope>
    <source>
        <strain evidence="1 2">M5HDSG1-1</strain>
    </source>
</reference>
<organism evidence="1 2">
    <name type="scientific">Niallia taxi</name>
    <dbReference type="NCBI Taxonomy" id="2499688"/>
    <lineage>
        <taxon>Bacteria</taxon>
        <taxon>Bacillati</taxon>
        <taxon>Bacillota</taxon>
        <taxon>Bacilli</taxon>
        <taxon>Bacillales</taxon>
        <taxon>Bacillaceae</taxon>
        <taxon>Niallia</taxon>
    </lineage>
</organism>
<dbReference type="Gene3D" id="3.30.360.40">
    <property type="entry name" value="YwmB-like"/>
    <property type="match status" value="1"/>
</dbReference>
<keyword evidence="2" id="KW-1185">Reference proteome</keyword>
<dbReference type="EMBL" id="RZTZ01000009">
    <property type="protein sequence ID" value="RVT59405.1"/>
    <property type="molecule type" value="Genomic_DNA"/>
</dbReference>
<dbReference type="Proteomes" id="UP000288024">
    <property type="component" value="Unassembled WGS sequence"/>
</dbReference>
<dbReference type="Gene3D" id="3.30.2030.10">
    <property type="entry name" value="YwmB-like"/>
    <property type="match status" value="1"/>
</dbReference>
<dbReference type="AlphaFoldDB" id="A0A437K7I2"/>
<dbReference type="SUPFAM" id="SSF143842">
    <property type="entry name" value="YwmB-like"/>
    <property type="match status" value="1"/>
</dbReference>
<protein>
    <recommendedName>
        <fullName evidence="3">TATA-box binding</fullName>
    </recommendedName>
</protein>
<gene>
    <name evidence="1" type="ORF">EM808_19055</name>
</gene>
<evidence type="ECO:0008006" key="3">
    <source>
        <dbReference type="Google" id="ProtNLM"/>
    </source>
</evidence>
<dbReference type="InterPro" id="IPR014794">
    <property type="entry name" value="DUF1779"/>
</dbReference>
<evidence type="ECO:0000313" key="2">
    <source>
        <dbReference type="Proteomes" id="UP000288024"/>
    </source>
</evidence>
<comment type="caution">
    <text evidence="1">The sequence shown here is derived from an EMBL/GenBank/DDBJ whole genome shotgun (WGS) entry which is preliminary data.</text>
</comment>
<name>A0A437K7I2_9BACI</name>
<dbReference type="RefSeq" id="WP_127739800.1">
    <property type="nucleotide sequence ID" value="NZ_CP196005.1"/>
</dbReference>
<sequence>MKKIILMLCIFLLLVTITTKEAKAFYEENELSQITKIANQNGVSINTWSMYIKEPIQHFSTMRDLDKSVSVFLKNEKEYTWSPKKAEKDYYKIEGKKESASLGIAEKVLIIIYSQNGKYNLSITYDIKGKWNESKWPAIFNMYKNKIDNYSTFYTIQGTANIENSLYTEASQLLADFSGEEVQSLNENNFVSLSAYTKHWENKLPLGDNQYMNLHIAYRETSEPANKVKVTIGTPIITSEY</sequence>
<evidence type="ECO:0000313" key="1">
    <source>
        <dbReference type="EMBL" id="RVT59405.1"/>
    </source>
</evidence>
<dbReference type="Pfam" id="PF08680">
    <property type="entry name" value="DUF1779"/>
    <property type="match status" value="1"/>
</dbReference>